<dbReference type="Proteomes" id="UP001497700">
    <property type="component" value="Unassembled WGS sequence"/>
</dbReference>
<sequence>MAFETAQTSTSTKSDVLVIGAGLSGLQAAVKIHDAGFSCLVLEATDRVGGKTVSIKSSSKPAGINDLGAMWLNDSNQSEIWKLFEKYNIGTVVQRATGTSFRQSEDGSTVAHPYRRESSEEGDRVAELQQVFGAILEAIEASDLEHPESGDQAQRLDKMTFAEFCQEAGPNVGAGVASVATASLLGVEAEEVSALFMINYVKSGYGIRVISSDQKDGAQYIRARRGMQTISEGLASELAPGSLYLNTAVKSVHQTQDGSYEVKSITGTVFEAKHIVVSIPTSLYGTIQFTPPLPEKKRKLGESTALGYFTKVVLVFDQPWWHSADLSGVMTSHKGPISFTRDTSVPDDDQWSITCFLVGSTGRAWSKSSEAEPREAVVEQFNAVFSTAATVPKPIAMHEKIWSEEPYFLGAPCPVMPPGVLTSLGSDVLREPVGNVHFIGTETSVVWKGYMDGAVRSGQRGAEEVIASLRG</sequence>
<comment type="caution">
    <text evidence="1">The sequence shown here is derived from an EMBL/GenBank/DDBJ whole genome shotgun (WGS) entry which is preliminary data.</text>
</comment>
<dbReference type="EMBL" id="MU393452">
    <property type="protein sequence ID" value="KAI4867004.1"/>
    <property type="molecule type" value="Genomic_DNA"/>
</dbReference>
<protein>
    <submittedName>
        <fullName evidence="1">Amine oxidase</fullName>
    </submittedName>
</protein>
<organism evidence="1 2">
    <name type="scientific">Hypoxylon rubiginosum</name>
    <dbReference type="NCBI Taxonomy" id="110542"/>
    <lineage>
        <taxon>Eukaryota</taxon>
        <taxon>Fungi</taxon>
        <taxon>Dikarya</taxon>
        <taxon>Ascomycota</taxon>
        <taxon>Pezizomycotina</taxon>
        <taxon>Sordariomycetes</taxon>
        <taxon>Xylariomycetidae</taxon>
        <taxon>Xylariales</taxon>
        <taxon>Hypoxylaceae</taxon>
        <taxon>Hypoxylon</taxon>
    </lineage>
</organism>
<evidence type="ECO:0000313" key="1">
    <source>
        <dbReference type="EMBL" id="KAI4867004.1"/>
    </source>
</evidence>
<accession>A0ACB9Z6F4</accession>
<gene>
    <name evidence="1" type="ORF">F4820DRAFT_415138</name>
</gene>
<proteinExistence type="predicted"/>
<keyword evidence="2" id="KW-1185">Reference proteome</keyword>
<reference evidence="1 2" key="1">
    <citation type="journal article" date="2022" name="New Phytol.">
        <title>Ecological generalism drives hyperdiversity of secondary metabolite gene clusters in xylarialean endophytes.</title>
        <authorList>
            <person name="Franco M.E.E."/>
            <person name="Wisecaver J.H."/>
            <person name="Arnold A.E."/>
            <person name="Ju Y.M."/>
            <person name="Slot J.C."/>
            <person name="Ahrendt S."/>
            <person name="Moore L.P."/>
            <person name="Eastman K.E."/>
            <person name="Scott K."/>
            <person name="Konkel Z."/>
            <person name="Mondo S.J."/>
            <person name="Kuo A."/>
            <person name="Hayes R.D."/>
            <person name="Haridas S."/>
            <person name="Andreopoulos B."/>
            <person name="Riley R."/>
            <person name="LaButti K."/>
            <person name="Pangilinan J."/>
            <person name="Lipzen A."/>
            <person name="Amirebrahimi M."/>
            <person name="Yan J."/>
            <person name="Adam C."/>
            <person name="Keymanesh K."/>
            <person name="Ng V."/>
            <person name="Louie K."/>
            <person name="Northen T."/>
            <person name="Drula E."/>
            <person name="Henrissat B."/>
            <person name="Hsieh H.M."/>
            <person name="Youens-Clark K."/>
            <person name="Lutzoni F."/>
            <person name="Miadlikowska J."/>
            <person name="Eastwood D.C."/>
            <person name="Hamelin R.C."/>
            <person name="Grigoriev I.V."/>
            <person name="U'Ren J.M."/>
        </authorList>
    </citation>
    <scope>NUCLEOTIDE SEQUENCE [LARGE SCALE GENOMIC DNA]</scope>
    <source>
        <strain evidence="1 2">CBS 119005</strain>
    </source>
</reference>
<name>A0ACB9Z6F4_9PEZI</name>
<evidence type="ECO:0000313" key="2">
    <source>
        <dbReference type="Proteomes" id="UP001497700"/>
    </source>
</evidence>